<dbReference type="Pfam" id="PF13426">
    <property type="entry name" value="PAS_9"/>
    <property type="match status" value="1"/>
</dbReference>
<dbReference type="InterPro" id="IPR000700">
    <property type="entry name" value="PAS-assoc_C"/>
</dbReference>
<keyword evidence="6" id="KW-1185">Reference proteome</keyword>
<name>A0ABY4RNJ2_9BACL</name>
<dbReference type="Pfam" id="PF00989">
    <property type="entry name" value="PAS"/>
    <property type="match status" value="1"/>
</dbReference>
<dbReference type="Pfam" id="PF00990">
    <property type="entry name" value="GGDEF"/>
    <property type="match status" value="1"/>
</dbReference>
<feature type="domain" description="PAS" evidence="1">
    <location>
        <begin position="160"/>
        <end position="231"/>
    </location>
</feature>
<dbReference type="PROSITE" id="PS50113">
    <property type="entry name" value="PAC"/>
    <property type="match status" value="2"/>
</dbReference>
<dbReference type="SMART" id="SM00091">
    <property type="entry name" value="PAS"/>
    <property type="match status" value="2"/>
</dbReference>
<dbReference type="InterPro" id="IPR000160">
    <property type="entry name" value="GGDEF_dom"/>
</dbReference>
<organism evidence="5 6">
    <name type="scientific">Paenibacillus konkukensis</name>
    <dbReference type="NCBI Taxonomy" id="2020716"/>
    <lineage>
        <taxon>Bacteria</taxon>
        <taxon>Bacillati</taxon>
        <taxon>Bacillota</taxon>
        <taxon>Bacilli</taxon>
        <taxon>Bacillales</taxon>
        <taxon>Paenibacillaceae</taxon>
        <taxon>Paenibacillus</taxon>
    </lineage>
</organism>
<accession>A0ABY4RNJ2</accession>
<dbReference type="RefSeq" id="WP_249865078.1">
    <property type="nucleotide sequence ID" value="NZ_CP027059.1"/>
</dbReference>
<evidence type="ECO:0000259" key="4">
    <source>
        <dbReference type="PROSITE" id="PS50887"/>
    </source>
</evidence>
<dbReference type="NCBIfam" id="TIGR00254">
    <property type="entry name" value="GGDEF"/>
    <property type="match status" value="1"/>
</dbReference>
<feature type="domain" description="EAL" evidence="3">
    <location>
        <begin position="460"/>
        <end position="713"/>
    </location>
</feature>
<dbReference type="PROSITE" id="PS50883">
    <property type="entry name" value="EAL"/>
    <property type="match status" value="1"/>
</dbReference>
<dbReference type="InterPro" id="IPR035919">
    <property type="entry name" value="EAL_sf"/>
</dbReference>
<dbReference type="InterPro" id="IPR001610">
    <property type="entry name" value="PAC"/>
</dbReference>
<dbReference type="GO" id="GO:0071111">
    <property type="term" value="F:cyclic-guanylate-specific phosphodiesterase activity"/>
    <property type="evidence" value="ECO:0007669"/>
    <property type="project" value="UniProtKB-EC"/>
</dbReference>
<dbReference type="EMBL" id="CP027059">
    <property type="protein sequence ID" value="UQZ83009.1"/>
    <property type="molecule type" value="Genomic_DNA"/>
</dbReference>
<evidence type="ECO:0000259" key="2">
    <source>
        <dbReference type="PROSITE" id="PS50113"/>
    </source>
</evidence>
<dbReference type="Gene3D" id="3.20.20.450">
    <property type="entry name" value="EAL domain"/>
    <property type="match status" value="1"/>
</dbReference>
<dbReference type="EC" id="3.1.4.52" evidence="5"/>
<dbReference type="SMART" id="SM00267">
    <property type="entry name" value="GGDEF"/>
    <property type="match status" value="1"/>
</dbReference>
<dbReference type="InterPro" id="IPR013767">
    <property type="entry name" value="PAS_fold"/>
</dbReference>
<dbReference type="Gene3D" id="3.30.70.270">
    <property type="match status" value="1"/>
</dbReference>
<feature type="domain" description="PAC" evidence="2">
    <location>
        <begin position="107"/>
        <end position="159"/>
    </location>
</feature>
<gene>
    <name evidence="5" type="primary">gmr_3</name>
    <name evidence="5" type="ORF">SK3146_02169</name>
</gene>
<reference evidence="5" key="1">
    <citation type="submission" date="2018-02" db="EMBL/GenBank/DDBJ databases">
        <authorList>
            <person name="Kim S.-K."/>
            <person name="Jung H.-I."/>
            <person name="Lee S.-W."/>
        </authorList>
    </citation>
    <scope>NUCLEOTIDE SEQUENCE</scope>
    <source>
        <strain evidence="5">SK3146</strain>
    </source>
</reference>
<dbReference type="CDD" id="cd01949">
    <property type="entry name" value="GGDEF"/>
    <property type="match status" value="1"/>
</dbReference>
<dbReference type="InterPro" id="IPR000014">
    <property type="entry name" value="PAS"/>
</dbReference>
<dbReference type="InterPro" id="IPR029787">
    <property type="entry name" value="Nucleotide_cyclase"/>
</dbReference>
<dbReference type="InterPro" id="IPR035965">
    <property type="entry name" value="PAS-like_dom_sf"/>
</dbReference>
<feature type="domain" description="GGDEF" evidence="4">
    <location>
        <begin position="318"/>
        <end position="451"/>
    </location>
</feature>
<dbReference type="SUPFAM" id="SSF55073">
    <property type="entry name" value="Nucleotide cyclase"/>
    <property type="match status" value="1"/>
</dbReference>
<feature type="domain" description="PAC" evidence="2">
    <location>
        <begin position="234"/>
        <end position="286"/>
    </location>
</feature>
<keyword evidence="5" id="KW-0378">Hydrolase</keyword>
<dbReference type="PANTHER" id="PTHR44757">
    <property type="entry name" value="DIGUANYLATE CYCLASE DGCP"/>
    <property type="match status" value="1"/>
</dbReference>
<dbReference type="InterPro" id="IPR043128">
    <property type="entry name" value="Rev_trsase/Diguanyl_cyclase"/>
</dbReference>
<dbReference type="PROSITE" id="PS50112">
    <property type="entry name" value="PAS"/>
    <property type="match status" value="2"/>
</dbReference>
<dbReference type="SUPFAM" id="SSF55785">
    <property type="entry name" value="PYP-like sensor domain (PAS domain)"/>
    <property type="match status" value="2"/>
</dbReference>
<dbReference type="InterPro" id="IPR001633">
    <property type="entry name" value="EAL_dom"/>
</dbReference>
<dbReference type="InterPro" id="IPR052155">
    <property type="entry name" value="Biofilm_reg_signaling"/>
</dbReference>
<dbReference type="Gene3D" id="3.30.450.20">
    <property type="entry name" value="PAS domain"/>
    <property type="match status" value="2"/>
</dbReference>
<evidence type="ECO:0000313" key="5">
    <source>
        <dbReference type="EMBL" id="UQZ83009.1"/>
    </source>
</evidence>
<dbReference type="Proteomes" id="UP001057134">
    <property type="component" value="Chromosome"/>
</dbReference>
<dbReference type="SUPFAM" id="SSF141868">
    <property type="entry name" value="EAL domain-like"/>
    <property type="match status" value="1"/>
</dbReference>
<dbReference type="NCBIfam" id="TIGR00229">
    <property type="entry name" value="sensory_box"/>
    <property type="match status" value="2"/>
</dbReference>
<dbReference type="SMART" id="SM00052">
    <property type="entry name" value="EAL"/>
    <property type="match status" value="1"/>
</dbReference>
<dbReference type="PANTHER" id="PTHR44757:SF2">
    <property type="entry name" value="BIOFILM ARCHITECTURE MAINTENANCE PROTEIN MBAA"/>
    <property type="match status" value="1"/>
</dbReference>
<dbReference type="InterPro" id="IPR012226">
    <property type="entry name" value="Diguanyl_cyclase/Pdiesterase"/>
</dbReference>
<dbReference type="SMART" id="SM00086">
    <property type="entry name" value="PAC"/>
    <property type="match status" value="2"/>
</dbReference>
<dbReference type="PIRSF" id="PIRSF005925">
    <property type="entry name" value="Dos"/>
    <property type="match status" value="1"/>
</dbReference>
<evidence type="ECO:0000259" key="3">
    <source>
        <dbReference type="PROSITE" id="PS50883"/>
    </source>
</evidence>
<dbReference type="CDD" id="cd01948">
    <property type="entry name" value="EAL"/>
    <property type="match status" value="1"/>
</dbReference>
<evidence type="ECO:0000259" key="1">
    <source>
        <dbReference type="PROSITE" id="PS50112"/>
    </source>
</evidence>
<dbReference type="Pfam" id="PF00563">
    <property type="entry name" value="EAL"/>
    <property type="match status" value="1"/>
</dbReference>
<sequence>MRKEDLGTACDSWAYPFLKTALLDRDESLKEALKELADVRYALDQSSIVAITDARGTILYVNDQFCRISQYERKELLGQDHRILNSGYHPPSYFKNMWATIGSGNVWRGEIRNKAKDGSFYWVDTTIVPFLTEQGKPYQYISIRNDISLLKKMEEDIRKSEEMYRLITENSSDLISIIDAEGRFLYVSPSHHSLLGYELSDFERRYMYEWIHEEDRETFHKAVQEQRITGKSSLLLEFRIHTKHNDDYDMETRINPVIDPSGTVSSLILVMRNITERKSSERKIRHLAYHDTLTDLPNRRLFMDRLRKEIHQAKQLRLQLAIMFLDLDRFKNINDSLGHEAGDLILIEAAQRISQCIRSNDMVARLGGDEFIVLLTNISSSEEVESISRRIQTSLQEPIGFSGKSFHISCSMGIAIFPVDGREPKELMKRADMALYAVKDSGRNGISFFRLDMEERSLERILLENELKKAIQQEQFHIDYQPKLDLATGELIGMEALVRWNHPELGRIPPNKFIPIAEETGLILPLGEWVLRRGCEQNKKWQDQGYLPLKLSVNLSVRQFYQSDLLVKIKEILQQTGLEPQWLELEVTESVFSDMDNAAAILQKIRDLGIHTSIDDFGTGYSSFGYIQRLPIDTLKIDASFIRDIHQNKESHAIVKAILTIAQTLGLNVIAEGVENEEQLAVLSEDGCDQGQGFLFSKPLSGHDFEKYLSGLPAAK</sequence>
<reference evidence="5" key="2">
    <citation type="journal article" date="2021" name="J Anim Sci Technol">
        <title>Complete genome sequence of Paenibacillus konkukensis sp. nov. SK3146 as a potential probiotic strain.</title>
        <authorList>
            <person name="Jung H.I."/>
            <person name="Park S."/>
            <person name="Niu K.M."/>
            <person name="Lee S.W."/>
            <person name="Kothari D."/>
            <person name="Yi K.J."/>
            <person name="Kim S.K."/>
        </authorList>
    </citation>
    <scope>NUCLEOTIDE SEQUENCE</scope>
    <source>
        <strain evidence="5">SK3146</strain>
    </source>
</reference>
<evidence type="ECO:0000313" key="6">
    <source>
        <dbReference type="Proteomes" id="UP001057134"/>
    </source>
</evidence>
<feature type="domain" description="PAS" evidence="1">
    <location>
        <begin position="35"/>
        <end position="90"/>
    </location>
</feature>
<dbReference type="PROSITE" id="PS50887">
    <property type="entry name" value="GGDEF"/>
    <property type="match status" value="1"/>
</dbReference>
<protein>
    <submittedName>
        <fullName evidence="5">Cyclic di-GMP phosphodiesterase Gmr</fullName>
        <ecNumber evidence="5">3.1.4.52</ecNumber>
    </submittedName>
</protein>
<dbReference type="CDD" id="cd00130">
    <property type="entry name" value="PAS"/>
    <property type="match status" value="2"/>
</dbReference>
<proteinExistence type="predicted"/>